<evidence type="ECO:0000313" key="14">
    <source>
        <dbReference type="Proteomes" id="UP000005239"/>
    </source>
</evidence>
<feature type="compositionally biased region" description="Acidic residues" evidence="12">
    <location>
        <begin position="287"/>
        <end position="300"/>
    </location>
</feature>
<dbReference type="Pfam" id="PF08574">
    <property type="entry name" value="Iwr1"/>
    <property type="match status" value="1"/>
</dbReference>
<dbReference type="InterPro" id="IPR022905">
    <property type="entry name" value="Rpo11-like"/>
</dbReference>
<keyword evidence="6" id="KW-0539">Nucleus</keyword>
<feature type="compositionally biased region" description="Acidic residues" evidence="12">
    <location>
        <begin position="351"/>
        <end position="362"/>
    </location>
</feature>
<protein>
    <recommendedName>
        <fullName evidence="9">Probable DNA-directed RNA polymerase II subunit RPB11</fullName>
    </recommendedName>
    <alternativeName>
        <fullName evidence="10">DNA-directed RNA polymerase II subunit J</fullName>
    </alternativeName>
</protein>
<dbReference type="GO" id="GO:0003899">
    <property type="term" value="F:DNA-directed RNA polymerase activity"/>
    <property type="evidence" value="ECO:0007669"/>
    <property type="project" value="InterPro"/>
</dbReference>
<dbReference type="PANTHER" id="PTHR13946">
    <property type="entry name" value="DNA-DIRECTED RNA POLYMERASE I,II,III"/>
    <property type="match status" value="1"/>
</dbReference>
<dbReference type="InterPro" id="IPR037685">
    <property type="entry name" value="RBP11"/>
</dbReference>
<evidence type="ECO:0000256" key="3">
    <source>
        <dbReference type="ARBA" id="ARBA00011730"/>
    </source>
</evidence>
<evidence type="ECO:0000256" key="11">
    <source>
        <dbReference type="SAM" id="Coils"/>
    </source>
</evidence>
<organism evidence="13 14">
    <name type="scientific">Pristionchus pacificus</name>
    <name type="common">Parasitic nematode worm</name>
    <dbReference type="NCBI Taxonomy" id="54126"/>
    <lineage>
        <taxon>Eukaryota</taxon>
        <taxon>Metazoa</taxon>
        <taxon>Ecdysozoa</taxon>
        <taxon>Nematoda</taxon>
        <taxon>Chromadorea</taxon>
        <taxon>Rhabditida</taxon>
        <taxon>Rhabditina</taxon>
        <taxon>Diplogasteromorpha</taxon>
        <taxon>Diplogasteroidea</taxon>
        <taxon>Neodiplogasteridae</taxon>
        <taxon>Pristionchus</taxon>
    </lineage>
</organism>
<evidence type="ECO:0000256" key="7">
    <source>
        <dbReference type="ARBA" id="ARBA00025149"/>
    </source>
</evidence>
<evidence type="ECO:0000256" key="2">
    <source>
        <dbReference type="ARBA" id="ARBA00010218"/>
    </source>
</evidence>
<keyword evidence="4" id="KW-0240">DNA-directed RNA polymerase</keyword>
<dbReference type="PANTHER" id="PTHR13946:SF16">
    <property type="entry name" value="DNA-DIRECTED RNA POLYMERASE II SUBUNIT RPB11"/>
    <property type="match status" value="1"/>
</dbReference>
<dbReference type="GO" id="GO:0005665">
    <property type="term" value="C:RNA polymerase II, core complex"/>
    <property type="evidence" value="ECO:0000318"/>
    <property type="project" value="GO_Central"/>
</dbReference>
<dbReference type="InterPro" id="IPR036603">
    <property type="entry name" value="RBP11-like"/>
</dbReference>
<evidence type="ECO:0000256" key="4">
    <source>
        <dbReference type="ARBA" id="ARBA00022478"/>
    </source>
</evidence>
<dbReference type="Proteomes" id="UP000005239">
    <property type="component" value="Unassembled WGS sequence"/>
</dbReference>
<keyword evidence="11" id="KW-0175">Coiled coil</keyword>
<evidence type="ECO:0000313" key="13">
    <source>
        <dbReference type="EnsemblMetazoa" id="PPA00330.1"/>
    </source>
</evidence>
<feature type="region of interest" description="Disordered" evidence="12">
    <location>
        <begin position="166"/>
        <end position="188"/>
    </location>
</feature>
<dbReference type="FunFam" id="3.30.1360.10:FF:000003">
    <property type="entry name" value="DNA-directed RNA polymerase II subunit RPB11"/>
    <property type="match status" value="1"/>
</dbReference>
<comment type="subcellular location">
    <subcellularLocation>
        <location evidence="1">Nucleus</location>
    </subcellularLocation>
</comment>
<gene>
    <name evidence="13" type="primary">WBGene00089884</name>
</gene>
<keyword evidence="5" id="KW-0804">Transcription</keyword>
<evidence type="ECO:0000256" key="1">
    <source>
        <dbReference type="ARBA" id="ARBA00004123"/>
    </source>
</evidence>
<reference evidence="13" key="2">
    <citation type="submission" date="2022-06" db="UniProtKB">
        <authorList>
            <consortium name="EnsemblMetazoa"/>
        </authorList>
    </citation>
    <scope>IDENTIFICATION</scope>
    <source>
        <strain evidence="13">PS312</strain>
    </source>
</reference>
<feature type="coiled-coil region" evidence="11">
    <location>
        <begin position="96"/>
        <end position="123"/>
    </location>
</feature>
<reference evidence="14" key="1">
    <citation type="journal article" date="2008" name="Nat. Genet.">
        <title>The Pristionchus pacificus genome provides a unique perspective on nematode lifestyle and parasitism.</title>
        <authorList>
            <person name="Dieterich C."/>
            <person name="Clifton S.W."/>
            <person name="Schuster L.N."/>
            <person name="Chinwalla A."/>
            <person name="Delehaunty K."/>
            <person name="Dinkelacker I."/>
            <person name="Fulton L."/>
            <person name="Fulton R."/>
            <person name="Godfrey J."/>
            <person name="Minx P."/>
            <person name="Mitreva M."/>
            <person name="Roeseler W."/>
            <person name="Tian H."/>
            <person name="Witte H."/>
            <person name="Yang S.P."/>
            <person name="Wilson R.K."/>
            <person name="Sommer R.J."/>
        </authorList>
    </citation>
    <scope>NUCLEOTIDE SEQUENCE [LARGE SCALE GENOMIC DNA]</scope>
    <source>
        <strain evidence="14">PS312</strain>
    </source>
</reference>
<evidence type="ECO:0000256" key="10">
    <source>
        <dbReference type="ARBA" id="ARBA00081587"/>
    </source>
</evidence>
<evidence type="ECO:0000256" key="12">
    <source>
        <dbReference type="SAM" id="MobiDB-lite"/>
    </source>
</evidence>
<evidence type="ECO:0000256" key="5">
    <source>
        <dbReference type="ARBA" id="ARBA00023163"/>
    </source>
</evidence>
<feature type="compositionally biased region" description="Basic and acidic residues" evidence="12">
    <location>
        <begin position="166"/>
        <end position="177"/>
    </location>
</feature>
<comment type="subunit">
    <text evidence="3">Component of the RNA polymerase II (Pol II) complex consisting of 12 subunits.</text>
</comment>
<dbReference type="InterPro" id="IPR008193">
    <property type="entry name" value="RNA_pol_Rpb11_13-16kDa_CS"/>
</dbReference>
<sequence length="371" mass="42148">MSLLKPSEILQTMNAPAPFESFLVFDGERKVVYEKDTKVPNAAVFTILKEDHTLGNLLKHQLLKDPQVLFAGYKNPHPLEHKFLLRVQTTGDITPADALSNAITDLQAELSLFEERFKDQLKEKRMDTIIRVRRKRGAEPAEALVLSLKKARTEDGDVIDWELKEKGGEEVDMRDGESGPLPLERDDNENADGMLSFVSDEAIGEIGEVERAVRRRDDDVIMCNGEPLRPTDAAAAGEAECDDVFDFYRVAHPNGELVFEDEEEKEWEIAVATKQEMLVYIGAMEGVDVESEPDSEDSNDENNWRNDYPDESSEDEDAEDDDDYGRRRRRPGQYGEEEYGSSDDNQRYGGEDTEDDGEDELAEDWRNFRIG</sequence>
<feature type="region of interest" description="Disordered" evidence="12">
    <location>
        <begin position="286"/>
        <end position="371"/>
    </location>
</feature>
<accession>A0A8R1U1S2</accession>
<comment type="function">
    <text evidence="7">DNA-dependent RNA polymerase catalyzes the transcription of DNA into RNA using the four ribonucleoside triphosphates as substrates. Component of RNA polymerase II which synthesizes mRNA precursors and many functional non-coding RNAs. Pol II is the central component of the basal RNA polymerase II transcription machinery. It is composed of mobile elements that move relative to each other. RPB11 is part of the core element with the central large cleft.</text>
</comment>
<dbReference type="GO" id="GO:0046983">
    <property type="term" value="F:protein dimerization activity"/>
    <property type="evidence" value="ECO:0007669"/>
    <property type="project" value="InterPro"/>
</dbReference>
<comment type="similarity">
    <text evidence="2">Belongs to the IWR1/SLC7A6OS family.</text>
</comment>
<evidence type="ECO:0000256" key="6">
    <source>
        <dbReference type="ARBA" id="ARBA00023242"/>
    </source>
</evidence>
<evidence type="ECO:0000256" key="8">
    <source>
        <dbReference type="ARBA" id="ARBA00025751"/>
    </source>
</evidence>
<dbReference type="HAMAP" id="MF_00261">
    <property type="entry name" value="RNApol_arch_Rpo11"/>
    <property type="match status" value="1"/>
</dbReference>
<dbReference type="GO" id="GO:0006366">
    <property type="term" value="P:transcription by RNA polymerase II"/>
    <property type="evidence" value="ECO:0000318"/>
    <property type="project" value="GO_Central"/>
</dbReference>
<proteinExistence type="inferred from homology"/>
<dbReference type="EnsemblMetazoa" id="PPA00330.1">
    <property type="protein sequence ID" value="PPA00330.1"/>
    <property type="gene ID" value="WBGene00089884"/>
</dbReference>
<comment type="similarity">
    <text evidence="8">Belongs to the archaeal Rpo11/eukaryotic RPB11/RPC19 RNA polymerase subunit family.</text>
</comment>
<dbReference type="CDD" id="cd06926">
    <property type="entry name" value="RNAP_II_RPB11"/>
    <property type="match status" value="1"/>
</dbReference>
<dbReference type="PROSITE" id="PS01154">
    <property type="entry name" value="RNA_POL_L_13KD"/>
    <property type="match status" value="1"/>
</dbReference>
<dbReference type="InterPro" id="IPR009025">
    <property type="entry name" value="RBP11-like_dimer"/>
</dbReference>
<dbReference type="InterPro" id="IPR013883">
    <property type="entry name" value="TF_Iwr1_dom"/>
</dbReference>
<feature type="compositionally biased region" description="Acidic residues" evidence="12">
    <location>
        <begin position="309"/>
        <end position="323"/>
    </location>
</feature>
<dbReference type="SUPFAM" id="SSF55257">
    <property type="entry name" value="RBP11-like subunits of RNA polymerase"/>
    <property type="match status" value="1"/>
</dbReference>
<name>A0A2A6BFJ5_PRIPA</name>
<evidence type="ECO:0000256" key="9">
    <source>
        <dbReference type="ARBA" id="ARBA00069461"/>
    </source>
</evidence>
<keyword evidence="14" id="KW-1185">Reference proteome</keyword>
<dbReference type="Pfam" id="PF13656">
    <property type="entry name" value="RNA_pol_L_2"/>
    <property type="match status" value="1"/>
</dbReference>
<accession>A0A2A6BFJ5</accession>
<dbReference type="Gene3D" id="3.30.1360.10">
    <property type="entry name" value="RNA polymerase, RBP11-like subunit"/>
    <property type="match status" value="1"/>
</dbReference>
<dbReference type="GO" id="GO:0003677">
    <property type="term" value="F:DNA binding"/>
    <property type="evidence" value="ECO:0007669"/>
    <property type="project" value="InterPro"/>
</dbReference>
<dbReference type="AlphaFoldDB" id="A0A2A6BFJ5"/>